<evidence type="ECO:0000313" key="1">
    <source>
        <dbReference type="EMBL" id="PNX76768.1"/>
    </source>
</evidence>
<protein>
    <submittedName>
        <fullName evidence="1">Alpha-1,6-xylosyltransferase</fullName>
    </submittedName>
</protein>
<dbReference type="Proteomes" id="UP000236291">
    <property type="component" value="Unassembled WGS sequence"/>
</dbReference>
<dbReference type="AlphaFoldDB" id="A0A2K3LDZ7"/>
<proteinExistence type="predicted"/>
<dbReference type="GO" id="GO:0016740">
    <property type="term" value="F:transferase activity"/>
    <property type="evidence" value="ECO:0007669"/>
    <property type="project" value="UniProtKB-KW"/>
</dbReference>
<name>A0A2K3LDZ7_TRIPR</name>
<organism evidence="1 2">
    <name type="scientific">Trifolium pratense</name>
    <name type="common">Red clover</name>
    <dbReference type="NCBI Taxonomy" id="57577"/>
    <lineage>
        <taxon>Eukaryota</taxon>
        <taxon>Viridiplantae</taxon>
        <taxon>Streptophyta</taxon>
        <taxon>Embryophyta</taxon>
        <taxon>Tracheophyta</taxon>
        <taxon>Spermatophyta</taxon>
        <taxon>Magnoliopsida</taxon>
        <taxon>eudicotyledons</taxon>
        <taxon>Gunneridae</taxon>
        <taxon>Pentapetalae</taxon>
        <taxon>rosids</taxon>
        <taxon>fabids</taxon>
        <taxon>Fabales</taxon>
        <taxon>Fabaceae</taxon>
        <taxon>Papilionoideae</taxon>
        <taxon>50 kb inversion clade</taxon>
        <taxon>NPAAA clade</taxon>
        <taxon>Hologalegina</taxon>
        <taxon>IRL clade</taxon>
        <taxon>Trifolieae</taxon>
        <taxon>Trifolium</taxon>
    </lineage>
</organism>
<keyword evidence="1" id="KW-0808">Transferase</keyword>
<reference evidence="1 2" key="1">
    <citation type="journal article" date="2014" name="Am. J. Bot.">
        <title>Genome assembly and annotation for red clover (Trifolium pratense; Fabaceae).</title>
        <authorList>
            <person name="Istvanek J."/>
            <person name="Jaros M."/>
            <person name="Krenek A."/>
            <person name="Repkova J."/>
        </authorList>
    </citation>
    <scope>NUCLEOTIDE SEQUENCE [LARGE SCALE GENOMIC DNA]</scope>
    <source>
        <strain evidence="2">cv. Tatra</strain>
        <tissue evidence="1">Young leaves</tissue>
    </source>
</reference>
<evidence type="ECO:0000313" key="2">
    <source>
        <dbReference type="Proteomes" id="UP000236291"/>
    </source>
</evidence>
<comment type="caution">
    <text evidence="1">The sequence shown here is derived from an EMBL/GenBank/DDBJ whole genome shotgun (WGS) entry which is preliminary data.</text>
</comment>
<sequence>MFFPSSNICQVCGIEFWLLVTVRWPGGWRLGDRVVLRGGRLRKSEMARALRVGEGGGVSVSVKYMRLFDLSINKSSTVRMGGRRGGLVVVPPTVGVGGGDIRGMLFRNRLPTKDNLVRRNIITHSSQFCVTGCGGLKTSRHVFLSCSVLCTLVEFG</sequence>
<gene>
    <name evidence="1" type="ORF">L195_g032726</name>
</gene>
<dbReference type="EMBL" id="ASHM01031249">
    <property type="protein sequence ID" value="PNX76768.1"/>
    <property type="molecule type" value="Genomic_DNA"/>
</dbReference>
<accession>A0A2K3LDZ7</accession>
<reference evidence="1 2" key="2">
    <citation type="journal article" date="2017" name="Front. Plant Sci.">
        <title>Gene Classification and Mining of Molecular Markers Useful in Red Clover (Trifolium pratense) Breeding.</title>
        <authorList>
            <person name="Istvanek J."/>
            <person name="Dluhosova J."/>
            <person name="Dluhos P."/>
            <person name="Patkova L."/>
            <person name="Nedelnik J."/>
            <person name="Repkova J."/>
        </authorList>
    </citation>
    <scope>NUCLEOTIDE SEQUENCE [LARGE SCALE GENOMIC DNA]</scope>
    <source>
        <strain evidence="2">cv. Tatra</strain>
        <tissue evidence="1">Young leaves</tissue>
    </source>
</reference>